<evidence type="ECO:0000256" key="1">
    <source>
        <dbReference type="SAM" id="SignalP"/>
    </source>
</evidence>
<proteinExistence type="predicted"/>
<feature type="chain" id="PRO_5042178334" description="BAR domain-containing protein" evidence="1">
    <location>
        <begin position="16"/>
        <end position="273"/>
    </location>
</feature>
<name>A0AAD7XF77_9STRA</name>
<accession>A0AAD7XF77</accession>
<dbReference type="EMBL" id="JAQMWT010000593">
    <property type="protein sequence ID" value="KAJ8599052.1"/>
    <property type="molecule type" value="Genomic_DNA"/>
</dbReference>
<protein>
    <recommendedName>
        <fullName evidence="4">BAR domain-containing protein</fullName>
    </recommendedName>
</protein>
<keyword evidence="3" id="KW-1185">Reference proteome</keyword>
<organism evidence="2 3">
    <name type="scientific">Chrysophaeum taylorii</name>
    <dbReference type="NCBI Taxonomy" id="2483200"/>
    <lineage>
        <taxon>Eukaryota</taxon>
        <taxon>Sar</taxon>
        <taxon>Stramenopiles</taxon>
        <taxon>Ochrophyta</taxon>
        <taxon>Pelagophyceae</taxon>
        <taxon>Pelagomonadales</taxon>
        <taxon>Pelagomonadaceae</taxon>
        <taxon>Chrysophaeum</taxon>
    </lineage>
</organism>
<dbReference type="Proteomes" id="UP001230188">
    <property type="component" value="Unassembled WGS sequence"/>
</dbReference>
<evidence type="ECO:0008006" key="4">
    <source>
        <dbReference type="Google" id="ProtNLM"/>
    </source>
</evidence>
<reference evidence="2" key="1">
    <citation type="submission" date="2023-01" db="EMBL/GenBank/DDBJ databases">
        <title>Metagenome sequencing of chrysophaentin producing Chrysophaeum taylorii.</title>
        <authorList>
            <person name="Davison J."/>
            <person name="Bewley C."/>
        </authorList>
    </citation>
    <scope>NUCLEOTIDE SEQUENCE</scope>
    <source>
        <strain evidence="2">NIES-1699</strain>
    </source>
</reference>
<evidence type="ECO:0000313" key="2">
    <source>
        <dbReference type="EMBL" id="KAJ8599052.1"/>
    </source>
</evidence>
<sequence length="273" mass="29071">MMLTVMMSLWAVVAARRRPWTLVARGGSDAAEVRASAALKGLESGMKSVEGLIVEIEAELANGKPYDGTLGSKFDEIYASGVSAFVSECNDPEARALFETALDARLELLYMKHVSATRARLLAQFKPTEPFDEVDAKFEVAAEAAKRAGAPWDSAAERGALKAVLTELKSRADRASTVGAKAAAQQSSYMQLFQTYQAQIQQLQAAVQSAPPQVALAYRVPDTDVSISATRQADRTTLTLGCVPDDSAPLLGPNGFVKGVTPANVGLTLNLHV</sequence>
<feature type="signal peptide" evidence="1">
    <location>
        <begin position="1"/>
        <end position="15"/>
    </location>
</feature>
<keyword evidence="1" id="KW-0732">Signal</keyword>
<gene>
    <name evidence="2" type="ORF">CTAYLR_009811</name>
</gene>
<dbReference type="AlphaFoldDB" id="A0AAD7XF77"/>
<comment type="caution">
    <text evidence="2">The sequence shown here is derived from an EMBL/GenBank/DDBJ whole genome shotgun (WGS) entry which is preliminary data.</text>
</comment>
<evidence type="ECO:0000313" key="3">
    <source>
        <dbReference type="Proteomes" id="UP001230188"/>
    </source>
</evidence>